<dbReference type="GO" id="GO:0006281">
    <property type="term" value="P:DNA repair"/>
    <property type="evidence" value="ECO:0007669"/>
    <property type="project" value="UniProtKB-KW"/>
</dbReference>
<dbReference type="InterPro" id="IPR050077">
    <property type="entry name" value="LexA_repressor"/>
</dbReference>
<sequence>MTQSLFELRKKELIKYYRRFHRLPSYDELADLYGVESKGSLHKYVEKFVEEGLVGKTDGGRLIPTTKLYGLRVLGTVQAGFPSPAEEELVDTLSLDQFLIRRPEASYMLTVSGDSMIDAGIMPGDMVIVERGRAPKPGEIVVAEVDHDWTMKYYLKRGDEVILRPANKKYQDIRPRDELNVAGVVTSVIRKYN</sequence>
<evidence type="ECO:0000313" key="9">
    <source>
        <dbReference type="EMBL" id="OGH61982.1"/>
    </source>
</evidence>
<evidence type="ECO:0000256" key="2">
    <source>
        <dbReference type="ARBA" id="ARBA00022763"/>
    </source>
</evidence>
<dbReference type="GO" id="GO:0003677">
    <property type="term" value="F:DNA binding"/>
    <property type="evidence" value="ECO:0007669"/>
    <property type="project" value="InterPro"/>
</dbReference>
<feature type="domain" description="Peptidase S24/S26A/S26B/S26C" evidence="8">
    <location>
        <begin position="73"/>
        <end position="185"/>
    </location>
</feature>
<dbReference type="GO" id="GO:0009432">
    <property type="term" value="P:SOS response"/>
    <property type="evidence" value="ECO:0007669"/>
    <property type="project" value="UniProtKB-KW"/>
</dbReference>
<keyword evidence="2" id="KW-0227">DNA damage</keyword>
<comment type="similarity">
    <text evidence="1 7">Belongs to the peptidase S24 family.</text>
</comment>
<evidence type="ECO:0000256" key="1">
    <source>
        <dbReference type="ARBA" id="ARBA00007484"/>
    </source>
</evidence>
<dbReference type="PANTHER" id="PTHR33516:SF2">
    <property type="entry name" value="LEXA REPRESSOR-RELATED"/>
    <property type="match status" value="1"/>
</dbReference>
<reference evidence="9 10" key="1">
    <citation type="journal article" date="2016" name="Nat. Commun.">
        <title>Thousands of microbial genomes shed light on interconnected biogeochemical processes in an aquifer system.</title>
        <authorList>
            <person name="Anantharaman K."/>
            <person name="Brown C.T."/>
            <person name="Hug L.A."/>
            <person name="Sharon I."/>
            <person name="Castelle C.J."/>
            <person name="Probst A.J."/>
            <person name="Thomas B.C."/>
            <person name="Singh A."/>
            <person name="Wilkins M.J."/>
            <person name="Karaoz U."/>
            <person name="Brodie E.L."/>
            <person name="Williams K.H."/>
            <person name="Hubbard S.S."/>
            <person name="Banfield J.F."/>
        </authorList>
    </citation>
    <scope>NUCLEOTIDE SEQUENCE [LARGE SCALE GENOMIC DNA]</scope>
</reference>
<dbReference type="NCBIfam" id="NF007621">
    <property type="entry name" value="PRK10276.1"/>
    <property type="match status" value="1"/>
</dbReference>
<proteinExistence type="inferred from homology"/>
<dbReference type="GO" id="GO:0016787">
    <property type="term" value="F:hydrolase activity"/>
    <property type="evidence" value="ECO:0007669"/>
    <property type="project" value="UniProtKB-KW"/>
</dbReference>
<evidence type="ECO:0000256" key="3">
    <source>
        <dbReference type="ARBA" id="ARBA00022801"/>
    </source>
</evidence>
<dbReference type="GO" id="GO:0006355">
    <property type="term" value="P:regulation of DNA-templated transcription"/>
    <property type="evidence" value="ECO:0007669"/>
    <property type="project" value="InterPro"/>
</dbReference>
<dbReference type="SUPFAM" id="SSF51306">
    <property type="entry name" value="LexA/Signal peptidase"/>
    <property type="match status" value="1"/>
</dbReference>
<dbReference type="PRINTS" id="PR00726">
    <property type="entry name" value="LEXASERPTASE"/>
</dbReference>
<comment type="caution">
    <text evidence="9">The sequence shown here is derived from an EMBL/GenBank/DDBJ whole genome shotgun (WGS) entry which is preliminary data.</text>
</comment>
<dbReference type="InterPro" id="IPR015927">
    <property type="entry name" value="Peptidase_S24_S26A/B/C"/>
</dbReference>
<dbReference type="InterPro" id="IPR006197">
    <property type="entry name" value="Peptidase_S24_LexA"/>
</dbReference>
<keyword evidence="3 7" id="KW-0378">Hydrolase</keyword>
<evidence type="ECO:0000313" key="10">
    <source>
        <dbReference type="Proteomes" id="UP000176329"/>
    </source>
</evidence>
<name>A0A1F6LRF4_9BACT</name>
<accession>A0A1F6LRF4</accession>
<dbReference type="AlphaFoldDB" id="A0A1F6LRF4"/>
<dbReference type="Proteomes" id="UP000176329">
    <property type="component" value="Unassembled WGS sequence"/>
</dbReference>
<dbReference type="InterPro" id="IPR036286">
    <property type="entry name" value="LexA/Signal_pep-like_sf"/>
</dbReference>
<dbReference type="PANTHER" id="PTHR33516">
    <property type="entry name" value="LEXA REPRESSOR"/>
    <property type="match status" value="1"/>
</dbReference>
<keyword evidence="6" id="KW-0742">SOS response</keyword>
<dbReference type="Pfam" id="PF00717">
    <property type="entry name" value="Peptidase_S24"/>
    <property type="match status" value="1"/>
</dbReference>
<evidence type="ECO:0000259" key="8">
    <source>
        <dbReference type="Pfam" id="PF00717"/>
    </source>
</evidence>
<protein>
    <recommendedName>
        <fullName evidence="8">Peptidase S24/S26A/S26B/S26C domain-containing protein</fullName>
    </recommendedName>
</protein>
<evidence type="ECO:0000256" key="4">
    <source>
        <dbReference type="ARBA" id="ARBA00022813"/>
    </source>
</evidence>
<evidence type="ECO:0000256" key="6">
    <source>
        <dbReference type="ARBA" id="ARBA00023236"/>
    </source>
</evidence>
<dbReference type="Gene3D" id="2.10.109.10">
    <property type="entry name" value="Umud Fragment, subunit A"/>
    <property type="match status" value="1"/>
</dbReference>
<dbReference type="CDD" id="cd06529">
    <property type="entry name" value="S24_LexA-like"/>
    <property type="match status" value="1"/>
</dbReference>
<evidence type="ECO:0000256" key="5">
    <source>
        <dbReference type="ARBA" id="ARBA00023204"/>
    </source>
</evidence>
<keyword evidence="5" id="KW-0234">DNA repair</keyword>
<keyword evidence="4 7" id="KW-0068">Autocatalytic cleavage</keyword>
<organism evidence="9 10">
    <name type="scientific">Candidatus Magasanikbacteria bacterium RIFCSPHIGHO2_01_FULL_50_8</name>
    <dbReference type="NCBI Taxonomy" id="1798674"/>
    <lineage>
        <taxon>Bacteria</taxon>
        <taxon>Candidatus Magasanikiibacteriota</taxon>
    </lineage>
</organism>
<gene>
    <name evidence="9" type="ORF">A2848_00320</name>
</gene>
<dbReference type="InterPro" id="IPR039418">
    <property type="entry name" value="LexA-like"/>
</dbReference>
<dbReference type="EMBL" id="MFPV01000027">
    <property type="protein sequence ID" value="OGH61982.1"/>
    <property type="molecule type" value="Genomic_DNA"/>
</dbReference>
<evidence type="ECO:0000256" key="7">
    <source>
        <dbReference type="RuleBase" id="RU003991"/>
    </source>
</evidence>